<dbReference type="EMBL" id="UINC01067397">
    <property type="protein sequence ID" value="SVB99020.1"/>
    <property type="molecule type" value="Genomic_DNA"/>
</dbReference>
<proteinExistence type="predicted"/>
<protein>
    <submittedName>
        <fullName evidence="1">Uncharacterized protein</fullName>
    </submittedName>
</protein>
<evidence type="ECO:0000313" key="1">
    <source>
        <dbReference type="EMBL" id="SVB99020.1"/>
    </source>
</evidence>
<reference evidence="1" key="1">
    <citation type="submission" date="2018-05" db="EMBL/GenBank/DDBJ databases">
        <authorList>
            <person name="Lanie J.A."/>
            <person name="Ng W.-L."/>
            <person name="Kazmierczak K.M."/>
            <person name="Andrzejewski T.M."/>
            <person name="Davidsen T.M."/>
            <person name="Wayne K.J."/>
            <person name="Tettelin H."/>
            <person name="Glass J.I."/>
            <person name="Rusch D."/>
            <person name="Podicherti R."/>
            <person name="Tsui H.-C.T."/>
            <person name="Winkler M.E."/>
        </authorList>
    </citation>
    <scope>NUCLEOTIDE SEQUENCE</scope>
</reference>
<dbReference type="AlphaFoldDB" id="A0A382IHA3"/>
<gene>
    <name evidence="1" type="ORF">METZ01_LOCUS251874</name>
</gene>
<sequence length="110" mass="12840">MRNKLKAGFCVLMISVFGGVASFAQTYHSGQNLQPVFEGWEQNPDGSFDMVFGYLNRNYEEHLNIPVGESNYFEPDEPDRGQPAFFYPRRHRFSFRVRVPADWGDKELVW</sequence>
<name>A0A382IHA3_9ZZZZ</name>
<feature type="non-terminal residue" evidence="1">
    <location>
        <position position="110"/>
    </location>
</feature>
<accession>A0A382IHA3</accession>
<organism evidence="1">
    <name type="scientific">marine metagenome</name>
    <dbReference type="NCBI Taxonomy" id="408172"/>
    <lineage>
        <taxon>unclassified sequences</taxon>
        <taxon>metagenomes</taxon>
        <taxon>ecological metagenomes</taxon>
    </lineage>
</organism>